<evidence type="ECO:0000256" key="2">
    <source>
        <dbReference type="ARBA" id="ARBA00022525"/>
    </source>
</evidence>
<dbReference type="EnsemblPlants" id="EMT08278">
    <property type="protein sequence ID" value="EMT08278"/>
    <property type="gene ID" value="F775_22114"/>
</dbReference>
<protein>
    <submittedName>
        <fullName evidence="4">Uncharacterized protein</fullName>
    </submittedName>
</protein>
<dbReference type="GO" id="GO:0005576">
    <property type="term" value="C:extracellular region"/>
    <property type="evidence" value="ECO:0007669"/>
    <property type="project" value="UniProtKB-SubCell"/>
</dbReference>
<sequence>MAHRRLILTAVVVVQWSGNLNVQRHVPLRPQHQDHCREGWRLGVRQGGGQCDSIHGCDAEHNYEEPCASPAVWDALGLDQSIGLQDVTWSDE</sequence>
<keyword evidence="3" id="KW-0732">Signal</keyword>
<name>M8BZD0_AEGTA</name>
<evidence type="ECO:0000256" key="3">
    <source>
        <dbReference type="ARBA" id="ARBA00022729"/>
    </source>
</evidence>
<accession>M8BZD0</accession>
<dbReference type="Pfam" id="PF24300">
    <property type="entry name" value="KWL1"/>
    <property type="match status" value="1"/>
</dbReference>
<keyword evidence="2" id="KW-0964">Secreted</keyword>
<organism evidence="4">
    <name type="scientific">Aegilops tauschii</name>
    <name type="common">Tausch's goatgrass</name>
    <name type="synonym">Aegilops squarrosa</name>
    <dbReference type="NCBI Taxonomy" id="37682"/>
    <lineage>
        <taxon>Eukaryota</taxon>
        <taxon>Viridiplantae</taxon>
        <taxon>Streptophyta</taxon>
        <taxon>Embryophyta</taxon>
        <taxon>Tracheophyta</taxon>
        <taxon>Spermatophyta</taxon>
        <taxon>Magnoliopsida</taxon>
        <taxon>Liliopsida</taxon>
        <taxon>Poales</taxon>
        <taxon>Poaceae</taxon>
        <taxon>BOP clade</taxon>
        <taxon>Pooideae</taxon>
        <taxon>Triticodae</taxon>
        <taxon>Triticeae</taxon>
        <taxon>Triticinae</taxon>
        <taxon>Aegilops</taxon>
    </lineage>
</organism>
<reference evidence="4" key="1">
    <citation type="submission" date="2015-06" db="UniProtKB">
        <authorList>
            <consortium name="EnsemblPlants"/>
        </authorList>
    </citation>
    <scope>IDENTIFICATION</scope>
</reference>
<evidence type="ECO:0000256" key="1">
    <source>
        <dbReference type="ARBA" id="ARBA00004613"/>
    </source>
</evidence>
<proteinExistence type="predicted"/>
<comment type="subcellular location">
    <subcellularLocation>
        <location evidence="1">Secreted</location>
    </subcellularLocation>
</comment>
<evidence type="ECO:0000313" key="4">
    <source>
        <dbReference type="EnsemblPlants" id="EMT08278"/>
    </source>
</evidence>
<dbReference type="AlphaFoldDB" id="M8BZD0"/>
<dbReference type="InterPro" id="IPR039271">
    <property type="entry name" value="Kiwellin-like"/>
</dbReference>